<evidence type="ECO:0008006" key="2">
    <source>
        <dbReference type="Google" id="ProtNLM"/>
    </source>
</evidence>
<reference evidence="1" key="1">
    <citation type="submission" date="2016-02" db="EMBL/GenBank/DDBJ databases">
        <title>WGS assembly of Manihot esculenta.</title>
        <authorList>
            <person name="Bredeson J.V."/>
            <person name="Prochnik S.E."/>
            <person name="Lyons J.B."/>
            <person name="Schmutz J."/>
            <person name="Grimwood J."/>
            <person name="Vrebalov J."/>
            <person name="Bart R.S."/>
            <person name="Amuge T."/>
            <person name="Ferguson M.E."/>
            <person name="Green R."/>
            <person name="Putnam N."/>
            <person name="Stites J."/>
            <person name="Rounsley S."/>
            <person name="Rokhsar D.S."/>
        </authorList>
    </citation>
    <scope>NUCLEOTIDE SEQUENCE [LARGE SCALE GENOMIC DNA]</scope>
    <source>
        <tissue evidence="1">Leaf</tissue>
    </source>
</reference>
<dbReference type="PANTHER" id="PTHR33103">
    <property type="entry name" value="OS01G0153900 PROTEIN"/>
    <property type="match status" value="1"/>
</dbReference>
<dbReference type="InterPro" id="IPR007750">
    <property type="entry name" value="DUF674"/>
</dbReference>
<dbReference type="OrthoDB" id="2014278at2759"/>
<dbReference type="PANTHER" id="PTHR33103:SF19">
    <property type="entry name" value="OS09G0544700 PROTEIN"/>
    <property type="match status" value="1"/>
</dbReference>
<protein>
    <recommendedName>
        <fullName evidence="2">DUF674 domain-containing protein</fullName>
    </recommendedName>
</protein>
<name>A0A2C9VMG9_MANES</name>
<organism evidence="1">
    <name type="scientific">Manihot esculenta</name>
    <name type="common">Cassava</name>
    <name type="synonym">Jatropha manihot</name>
    <dbReference type="NCBI Taxonomy" id="3983"/>
    <lineage>
        <taxon>Eukaryota</taxon>
        <taxon>Viridiplantae</taxon>
        <taxon>Streptophyta</taxon>
        <taxon>Embryophyta</taxon>
        <taxon>Tracheophyta</taxon>
        <taxon>Spermatophyta</taxon>
        <taxon>Magnoliopsida</taxon>
        <taxon>eudicotyledons</taxon>
        <taxon>Gunneridae</taxon>
        <taxon>Pentapetalae</taxon>
        <taxon>rosids</taxon>
        <taxon>fabids</taxon>
        <taxon>Malpighiales</taxon>
        <taxon>Euphorbiaceae</taxon>
        <taxon>Crotonoideae</taxon>
        <taxon>Manihoteae</taxon>
        <taxon>Manihot</taxon>
    </lineage>
</organism>
<evidence type="ECO:0000313" key="1">
    <source>
        <dbReference type="EMBL" id="OAY46026.1"/>
    </source>
</evidence>
<dbReference type="AlphaFoldDB" id="A0A2C9VMG9"/>
<sequence>MASSKVTLKLLIDSKNRKVIFAEAGKDCVDFLLYLLALPLGSVIRLLTEQNMVGCLGNLYKSFNELGESYVRTIQIKESILKPTVSISAAEVPLLLSSDELPSRLYRCPHCKHIAAKEPNVSCTSCTAARNGAVLEKGFVKGVITYMVMDNLEVSPMSSISSIAILNKFKIQDLSVLEERVVDLGMNEALKLLKESLQSKTVLTRVFLGRP</sequence>
<dbReference type="STRING" id="3983.A0A2C9VMG9"/>
<accession>A0A2C9VMG9</accession>
<dbReference type="Pfam" id="PF05056">
    <property type="entry name" value="DUF674"/>
    <property type="match status" value="1"/>
</dbReference>
<gene>
    <name evidence="1" type="ORF">MANES_07G110900</name>
</gene>
<proteinExistence type="predicted"/>
<dbReference type="EMBL" id="CM004393">
    <property type="protein sequence ID" value="OAY46026.1"/>
    <property type="molecule type" value="Genomic_DNA"/>
</dbReference>